<keyword evidence="2" id="KW-1185">Reference proteome</keyword>
<evidence type="ECO:0000313" key="2">
    <source>
        <dbReference type="Proteomes" id="UP000008549"/>
    </source>
</evidence>
<evidence type="ECO:0000313" key="1">
    <source>
        <dbReference type="EMBL" id="CAS00726.1"/>
    </source>
</evidence>
<reference evidence="1 2" key="1">
    <citation type="journal article" date="2003" name="PLoS Biol.">
        <title>The genome sequence of Caenorhabditis briggsae: a platform for comparative genomics.</title>
        <authorList>
            <person name="Stein L.D."/>
            <person name="Bao Z."/>
            <person name="Blasiar D."/>
            <person name="Blumenthal T."/>
            <person name="Brent M.R."/>
            <person name="Chen N."/>
            <person name="Chinwalla A."/>
            <person name="Clarke L."/>
            <person name="Clee C."/>
            <person name="Coghlan A."/>
            <person name="Coulson A."/>
            <person name="D'Eustachio P."/>
            <person name="Fitch D.H."/>
            <person name="Fulton L.A."/>
            <person name="Fulton R.E."/>
            <person name="Griffiths-Jones S."/>
            <person name="Harris T.W."/>
            <person name="Hillier L.W."/>
            <person name="Kamath R."/>
            <person name="Kuwabara P.E."/>
            <person name="Mardis E.R."/>
            <person name="Marra M.A."/>
            <person name="Miner T.L."/>
            <person name="Minx P."/>
            <person name="Mullikin J.C."/>
            <person name="Plumb R.W."/>
            <person name="Rogers J."/>
            <person name="Schein J.E."/>
            <person name="Sohrmann M."/>
            <person name="Spieth J."/>
            <person name="Stajich J.E."/>
            <person name="Wei C."/>
            <person name="Willey D."/>
            <person name="Wilson R.K."/>
            <person name="Durbin R."/>
            <person name="Waterston R.H."/>
        </authorList>
    </citation>
    <scope>NUCLEOTIDE SEQUENCE [LARGE SCALE GENOMIC DNA]</scope>
    <source>
        <strain evidence="1 2">AF16</strain>
    </source>
</reference>
<gene>
    <name evidence="1" type="ORF">CBG26413</name>
    <name evidence="1" type="ORF">CBG_26413</name>
</gene>
<dbReference type="RefSeq" id="XP_045100284.1">
    <property type="nucleotide sequence ID" value="XM_045235312.1"/>
</dbReference>
<accession>B6ILE6</accession>
<reference evidence="1 2" key="2">
    <citation type="journal article" date="2011" name="PLoS Genet.">
        <title>Caenorhabditis briggsae recombinant inbred line genotypes reveal inter-strain incompatibility and the evolution of recombination.</title>
        <authorList>
            <person name="Ross J.A."/>
            <person name="Koboldt D.C."/>
            <person name="Staisch J.E."/>
            <person name="Chamberlin H.M."/>
            <person name="Gupta B.P."/>
            <person name="Miller R.D."/>
            <person name="Baird S.E."/>
            <person name="Haag E.S."/>
        </authorList>
    </citation>
    <scope>NUCLEOTIDE SEQUENCE [LARGE SCALE GENOMIC DNA]</scope>
    <source>
        <strain evidence="1 2">AF16</strain>
    </source>
</reference>
<dbReference type="AlphaFoldDB" id="B6ILE6"/>
<protein>
    <submittedName>
        <fullName evidence="1">Protein CBG26413</fullName>
    </submittedName>
</protein>
<dbReference type="EMBL" id="HE601481">
    <property type="protein sequence ID" value="CAS00726.1"/>
    <property type="molecule type" value="Genomic_DNA"/>
</dbReference>
<dbReference type="HOGENOM" id="CLU_1679505_0_0_1"/>
<dbReference type="InParanoid" id="B6ILE6"/>
<proteinExistence type="predicted"/>
<dbReference type="CTD" id="68917891"/>
<dbReference type="Proteomes" id="UP000008549">
    <property type="component" value="Unassembled WGS sequence"/>
</dbReference>
<dbReference type="KEGG" id="cbr:CBG_26413"/>
<name>B6ILE6_CAEBR</name>
<organism evidence="1 2">
    <name type="scientific">Caenorhabditis briggsae</name>
    <dbReference type="NCBI Taxonomy" id="6238"/>
    <lineage>
        <taxon>Eukaryota</taxon>
        <taxon>Metazoa</taxon>
        <taxon>Ecdysozoa</taxon>
        <taxon>Nematoda</taxon>
        <taxon>Chromadorea</taxon>
        <taxon>Rhabditida</taxon>
        <taxon>Rhabditina</taxon>
        <taxon>Rhabditomorpha</taxon>
        <taxon>Rhabditoidea</taxon>
        <taxon>Rhabditidae</taxon>
        <taxon>Peloderinae</taxon>
        <taxon>Caenorhabditis</taxon>
    </lineage>
</organism>
<sequence>MSVSSWLLGFRRFEEALDGFKDAGYGTLIQQERDFKGDDTDWPDDSDARNVETPMNNRHQEQHQWSFEFAKLVDMDYKRTPTPPGCRTFIELDFSVIFSIFFLFFARYFSSSDHQVRDFMDNMDLQEIRCKDYGVRRFNRNPGFQDDDKDLLDDYAE</sequence>
<dbReference type="GeneID" id="68917891"/>